<accession>A0ABV7JB44</accession>
<dbReference type="Gene3D" id="3.40.50.150">
    <property type="entry name" value="Vaccinia Virus protein VP39"/>
    <property type="match status" value="1"/>
</dbReference>
<evidence type="ECO:0000313" key="7">
    <source>
        <dbReference type="EMBL" id="MFC3194050.1"/>
    </source>
</evidence>
<evidence type="ECO:0000256" key="6">
    <source>
        <dbReference type="ARBA" id="ARBA00022679"/>
    </source>
</evidence>
<keyword evidence="5 7" id="KW-0489">Methyltransferase</keyword>
<name>A0ABV7JB44_9GAMM</name>
<organism evidence="7 8">
    <name type="scientific">Marinicella sediminis</name>
    <dbReference type="NCBI Taxonomy" id="1792834"/>
    <lineage>
        <taxon>Bacteria</taxon>
        <taxon>Pseudomonadati</taxon>
        <taxon>Pseudomonadota</taxon>
        <taxon>Gammaproteobacteria</taxon>
        <taxon>Lysobacterales</taxon>
        <taxon>Marinicellaceae</taxon>
        <taxon>Marinicella</taxon>
    </lineage>
</organism>
<keyword evidence="4" id="KW-0963">Cytoplasm</keyword>
<evidence type="ECO:0000256" key="3">
    <source>
        <dbReference type="ARBA" id="ARBA00020594"/>
    </source>
</evidence>
<evidence type="ECO:0000256" key="4">
    <source>
        <dbReference type="ARBA" id="ARBA00022490"/>
    </source>
</evidence>
<dbReference type="EC" id="2.1.1.60" evidence="2"/>
<comment type="subcellular location">
    <subcellularLocation>
        <location evidence="1">Cytoplasm</location>
    </subcellularLocation>
</comment>
<dbReference type="SUPFAM" id="SSF53335">
    <property type="entry name" value="S-adenosyl-L-methionine-dependent methyltransferases"/>
    <property type="match status" value="1"/>
</dbReference>
<dbReference type="PANTHER" id="PTHR13539">
    <property type="entry name" value="CALMODULIN-LYSINE N-METHYLTRANSFERASE"/>
    <property type="match status" value="1"/>
</dbReference>
<dbReference type="Pfam" id="PF10294">
    <property type="entry name" value="Methyltransf_16"/>
    <property type="match status" value="1"/>
</dbReference>
<dbReference type="Proteomes" id="UP001595533">
    <property type="component" value="Unassembled WGS sequence"/>
</dbReference>
<dbReference type="GO" id="GO:0032259">
    <property type="term" value="P:methylation"/>
    <property type="evidence" value="ECO:0007669"/>
    <property type="project" value="UniProtKB-KW"/>
</dbReference>
<dbReference type="InterPro" id="IPR025800">
    <property type="entry name" value="CaM-Lys-N-MeTrfase"/>
</dbReference>
<gene>
    <name evidence="7" type="ORF">ACFODZ_07335</name>
</gene>
<reference evidence="8" key="1">
    <citation type="journal article" date="2019" name="Int. J. Syst. Evol. Microbiol.">
        <title>The Global Catalogue of Microorganisms (GCM) 10K type strain sequencing project: providing services to taxonomists for standard genome sequencing and annotation.</title>
        <authorList>
            <consortium name="The Broad Institute Genomics Platform"/>
            <consortium name="The Broad Institute Genome Sequencing Center for Infectious Disease"/>
            <person name="Wu L."/>
            <person name="Ma J."/>
        </authorList>
    </citation>
    <scope>NUCLEOTIDE SEQUENCE [LARGE SCALE GENOMIC DNA]</scope>
    <source>
        <strain evidence="8">KCTC 42953</strain>
    </source>
</reference>
<dbReference type="CDD" id="cd02440">
    <property type="entry name" value="AdoMet_MTases"/>
    <property type="match status" value="1"/>
</dbReference>
<keyword evidence="6" id="KW-0808">Transferase</keyword>
<dbReference type="GO" id="GO:0008168">
    <property type="term" value="F:methyltransferase activity"/>
    <property type="evidence" value="ECO:0007669"/>
    <property type="project" value="UniProtKB-KW"/>
</dbReference>
<dbReference type="RefSeq" id="WP_077412083.1">
    <property type="nucleotide sequence ID" value="NZ_JBHRTS010000003.1"/>
</dbReference>
<evidence type="ECO:0000256" key="5">
    <source>
        <dbReference type="ARBA" id="ARBA00022603"/>
    </source>
</evidence>
<evidence type="ECO:0000256" key="1">
    <source>
        <dbReference type="ARBA" id="ARBA00004496"/>
    </source>
</evidence>
<evidence type="ECO:0000313" key="8">
    <source>
        <dbReference type="Proteomes" id="UP001595533"/>
    </source>
</evidence>
<evidence type="ECO:0000256" key="2">
    <source>
        <dbReference type="ARBA" id="ARBA00011914"/>
    </source>
</evidence>
<sequence length="218" mass="24306">MSTYRIKYQTIEFTHQDIHIKTLRDRQQYADPDGVAAAFGISSAQWPLFGVVWESSQVLARILDDKDTRGLRILEVGCGIGLSSLLLNARHEDITATDHHPMAGEFLLSNTALNDGEVIPFLRTGWDNQHTGLGRFNLIVGSDLLYETEHIHLLSQFIKQHAKPNCEVIIVDPGRGLHSKFSKAMTTLGFAHSQTNAPNEDPASEPFKGKILRYLSGE</sequence>
<proteinExistence type="predicted"/>
<comment type="caution">
    <text evidence="7">The sequence shown here is derived from an EMBL/GenBank/DDBJ whole genome shotgun (WGS) entry which is preliminary data.</text>
</comment>
<dbReference type="InterPro" id="IPR019410">
    <property type="entry name" value="Methyltransf_16"/>
</dbReference>
<dbReference type="EMBL" id="JBHRTS010000003">
    <property type="protein sequence ID" value="MFC3194050.1"/>
    <property type="molecule type" value="Genomic_DNA"/>
</dbReference>
<protein>
    <recommendedName>
        <fullName evidence="3">Calmodulin-lysine N-methyltransferase</fullName>
        <ecNumber evidence="2">2.1.1.60</ecNumber>
    </recommendedName>
</protein>
<dbReference type="InterPro" id="IPR029063">
    <property type="entry name" value="SAM-dependent_MTases_sf"/>
</dbReference>
<keyword evidence="8" id="KW-1185">Reference proteome</keyword>
<dbReference type="PANTHER" id="PTHR13539:SF3">
    <property type="entry name" value="CALMODULIN-LYSINE N-METHYLTRANSFERASE"/>
    <property type="match status" value="1"/>
</dbReference>